<proteinExistence type="predicted"/>
<keyword evidence="3" id="KW-1185">Reference proteome</keyword>
<feature type="region of interest" description="Disordered" evidence="1">
    <location>
        <begin position="1"/>
        <end position="20"/>
    </location>
</feature>
<protein>
    <submittedName>
        <fullName evidence="2">Uncharacterized protein</fullName>
    </submittedName>
</protein>
<comment type="caution">
    <text evidence="2">The sequence shown here is derived from an EMBL/GenBank/DDBJ whole genome shotgun (WGS) entry which is preliminary data.</text>
</comment>
<gene>
    <name evidence="2" type="ORF">B0I35DRAFT_515408</name>
</gene>
<reference evidence="2" key="1">
    <citation type="journal article" date="2021" name="Nat. Commun.">
        <title>Genetic determinants of endophytism in the Arabidopsis root mycobiome.</title>
        <authorList>
            <person name="Mesny F."/>
            <person name="Miyauchi S."/>
            <person name="Thiergart T."/>
            <person name="Pickel B."/>
            <person name="Atanasova L."/>
            <person name="Karlsson M."/>
            <person name="Huettel B."/>
            <person name="Barry K.W."/>
            <person name="Haridas S."/>
            <person name="Chen C."/>
            <person name="Bauer D."/>
            <person name="Andreopoulos W."/>
            <person name="Pangilinan J."/>
            <person name="LaButti K."/>
            <person name="Riley R."/>
            <person name="Lipzen A."/>
            <person name="Clum A."/>
            <person name="Drula E."/>
            <person name="Henrissat B."/>
            <person name="Kohler A."/>
            <person name="Grigoriev I.V."/>
            <person name="Martin F.M."/>
            <person name="Hacquard S."/>
        </authorList>
    </citation>
    <scope>NUCLEOTIDE SEQUENCE</scope>
    <source>
        <strain evidence="2">MPI-CAGE-CH-0235</strain>
    </source>
</reference>
<evidence type="ECO:0000256" key="1">
    <source>
        <dbReference type="SAM" id="MobiDB-lite"/>
    </source>
</evidence>
<accession>A0A8K0SGZ8</accession>
<dbReference type="Proteomes" id="UP000813444">
    <property type="component" value="Unassembled WGS sequence"/>
</dbReference>
<name>A0A8K0SGZ8_9HYPO</name>
<evidence type="ECO:0000313" key="3">
    <source>
        <dbReference type="Proteomes" id="UP000813444"/>
    </source>
</evidence>
<dbReference type="EMBL" id="JAGPNK010000014">
    <property type="protein sequence ID" value="KAH7309063.1"/>
    <property type="molecule type" value="Genomic_DNA"/>
</dbReference>
<organism evidence="2 3">
    <name type="scientific">Stachybotrys elegans</name>
    <dbReference type="NCBI Taxonomy" id="80388"/>
    <lineage>
        <taxon>Eukaryota</taxon>
        <taxon>Fungi</taxon>
        <taxon>Dikarya</taxon>
        <taxon>Ascomycota</taxon>
        <taxon>Pezizomycotina</taxon>
        <taxon>Sordariomycetes</taxon>
        <taxon>Hypocreomycetidae</taxon>
        <taxon>Hypocreales</taxon>
        <taxon>Stachybotryaceae</taxon>
        <taxon>Stachybotrys</taxon>
    </lineage>
</organism>
<dbReference type="AlphaFoldDB" id="A0A8K0SGZ8"/>
<sequence>MMEEGSAYASQEGDSTDNRETLECTGLTTNQVNSIKDPDHASTHVDFGATLESKKTVAGEELDLELLQNDAAAATYWPRHVLPWGKYLVVVVGANQIKPASRPAFIRNLAKAAERRGFIFSFIPTAVCLGMPLTHQDDVQAKSRVHPDGQKASRVNVIYSFGARGSLGHALVEKIEKNTDLFNALQSMNKRSWRGPTGYSRSSS</sequence>
<evidence type="ECO:0000313" key="2">
    <source>
        <dbReference type="EMBL" id="KAH7309063.1"/>
    </source>
</evidence>